<keyword evidence="2" id="KW-1003">Cell membrane</keyword>
<dbReference type="InterPro" id="IPR003342">
    <property type="entry name" value="ArnT-like_N"/>
</dbReference>
<dbReference type="InterPro" id="IPR050297">
    <property type="entry name" value="LipidA_mod_glycosyltrf_83"/>
</dbReference>
<feature type="transmembrane region" description="Helical" evidence="8">
    <location>
        <begin position="277"/>
        <end position="301"/>
    </location>
</feature>
<dbReference type="Pfam" id="PF02366">
    <property type="entry name" value="PMT"/>
    <property type="match status" value="1"/>
</dbReference>
<comment type="caution">
    <text evidence="10">The sequence shown here is derived from an EMBL/GenBank/DDBJ whole genome shotgun (WGS) entry which is preliminary data.</text>
</comment>
<dbReference type="STRING" id="1798373.A2154_01735"/>
<evidence type="ECO:0000259" key="9">
    <source>
        <dbReference type="Pfam" id="PF02366"/>
    </source>
</evidence>
<evidence type="ECO:0000256" key="3">
    <source>
        <dbReference type="ARBA" id="ARBA00022676"/>
    </source>
</evidence>
<name>A0A1F5Z9A2_9BACT</name>
<evidence type="ECO:0000256" key="7">
    <source>
        <dbReference type="ARBA" id="ARBA00023136"/>
    </source>
</evidence>
<comment type="subcellular location">
    <subcellularLocation>
        <location evidence="1">Cell membrane</location>
        <topology evidence="1">Multi-pass membrane protein</topology>
    </subcellularLocation>
</comment>
<feature type="transmembrane region" description="Helical" evidence="8">
    <location>
        <begin position="127"/>
        <end position="146"/>
    </location>
</feature>
<dbReference type="GO" id="GO:0000030">
    <property type="term" value="F:mannosyltransferase activity"/>
    <property type="evidence" value="ECO:0007669"/>
    <property type="project" value="InterPro"/>
</dbReference>
<gene>
    <name evidence="10" type="ORF">A2154_01735</name>
</gene>
<dbReference type="GO" id="GO:0009103">
    <property type="term" value="P:lipopolysaccharide biosynthetic process"/>
    <property type="evidence" value="ECO:0007669"/>
    <property type="project" value="UniProtKB-ARBA"/>
</dbReference>
<dbReference type="PANTHER" id="PTHR33908:SF11">
    <property type="entry name" value="MEMBRANE PROTEIN"/>
    <property type="match status" value="1"/>
</dbReference>
<sequence>MLTLRKIINDAEKHLFWLVLILAVTVSIFIRFVYQAKAIVVWDEGFHSEWIYWLSDAARAGSWADFWQISKSSFHYPPLFLWIMVLPTFIEPVSIASIRFVNLLFYILSAITVYLLALSTSTKYKRIIGLLSAGIFIFSPMSITFATIALREMMGVFFTLTTLLIYIYSYKKRPIYLLLTSVSFVVLSLVKYNFGILLFSAYFLSEAFELVIVKRRAKTFARFFIVSVPYAVFLIWWVFIYHDKFGHLLKLLQNETVYTAGLTDITGYLLFYPRAVVLFYSPSVFFGVLALVGFAFGIYFIKNSPMRLMWLYAAVNIILGTIHTENVQERYIFTIFPCIFIVGISVLVEIWIRIYRFFSHKNLRFLPQIILLVFSVIGIYDLVRLPGLVYAVGSYTNKVALYNEIGFKDLWFDYNRSHWRFPLPEEKTEKPYDVFEYIAKTVDLTKPVSFIGETNELSQPYRNILFSEFKRSGISPQLAPREFTVVTTVSPTSKFYTHDYKLQHIWKVQNRFIVDADPTWEKIAEKEFKDLGVKIEIFGRK</sequence>
<feature type="domain" description="ArnT-like N-terminal" evidence="9">
    <location>
        <begin position="74"/>
        <end position="235"/>
    </location>
</feature>
<evidence type="ECO:0000313" key="10">
    <source>
        <dbReference type="EMBL" id="OGG08692.1"/>
    </source>
</evidence>
<dbReference type="GO" id="GO:0006493">
    <property type="term" value="P:protein O-linked glycosylation"/>
    <property type="evidence" value="ECO:0007669"/>
    <property type="project" value="InterPro"/>
</dbReference>
<reference evidence="10 11" key="1">
    <citation type="journal article" date="2016" name="Nat. Commun.">
        <title>Thousands of microbial genomes shed light on interconnected biogeochemical processes in an aquifer system.</title>
        <authorList>
            <person name="Anantharaman K."/>
            <person name="Brown C.T."/>
            <person name="Hug L.A."/>
            <person name="Sharon I."/>
            <person name="Castelle C.J."/>
            <person name="Probst A.J."/>
            <person name="Thomas B.C."/>
            <person name="Singh A."/>
            <person name="Wilkins M.J."/>
            <person name="Karaoz U."/>
            <person name="Brodie E.L."/>
            <person name="Williams K.H."/>
            <person name="Hubbard S.S."/>
            <person name="Banfield J.F."/>
        </authorList>
    </citation>
    <scope>NUCLEOTIDE SEQUENCE [LARGE SCALE GENOMIC DNA]</scope>
</reference>
<keyword evidence="3" id="KW-0328">Glycosyltransferase</keyword>
<dbReference type="PANTHER" id="PTHR33908">
    <property type="entry name" value="MANNOSYLTRANSFERASE YKCB-RELATED"/>
    <property type="match status" value="1"/>
</dbReference>
<organism evidence="10 11">
    <name type="scientific">Candidatus Gottesmanbacteria bacterium RBG_16_43_7</name>
    <dbReference type="NCBI Taxonomy" id="1798373"/>
    <lineage>
        <taxon>Bacteria</taxon>
        <taxon>Candidatus Gottesmaniibacteriota</taxon>
    </lineage>
</organism>
<keyword evidence="5 8" id="KW-0812">Transmembrane</keyword>
<dbReference type="EMBL" id="MFJC01000052">
    <property type="protein sequence ID" value="OGG08692.1"/>
    <property type="molecule type" value="Genomic_DNA"/>
</dbReference>
<evidence type="ECO:0000256" key="8">
    <source>
        <dbReference type="SAM" id="Phobius"/>
    </source>
</evidence>
<feature type="transmembrane region" description="Helical" evidence="8">
    <location>
        <begin position="103"/>
        <end position="121"/>
    </location>
</feature>
<feature type="transmembrane region" description="Helical" evidence="8">
    <location>
        <begin position="331"/>
        <end position="352"/>
    </location>
</feature>
<feature type="transmembrane region" description="Helical" evidence="8">
    <location>
        <begin position="220"/>
        <end position="240"/>
    </location>
</feature>
<keyword evidence="4" id="KW-0808">Transferase</keyword>
<dbReference type="Proteomes" id="UP000176854">
    <property type="component" value="Unassembled WGS sequence"/>
</dbReference>
<evidence type="ECO:0000313" key="11">
    <source>
        <dbReference type="Proteomes" id="UP000176854"/>
    </source>
</evidence>
<keyword evidence="6 8" id="KW-1133">Transmembrane helix</keyword>
<feature type="transmembrane region" description="Helical" evidence="8">
    <location>
        <begin position="15"/>
        <end position="34"/>
    </location>
</feature>
<feature type="transmembrane region" description="Helical" evidence="8">
    <location>
        <begin position="153"/>
        <end position="169"/>
    </location>
</feature>
<feature type="transmembrane region" description="Helical" evidence="8">
    <location>
        <begin position="308"/>
        <end position="325"/>
    </location>
</feature>
<dbReference type="AlphaFoldDB" id="A0A1F5Z9A2"/>
<feature type="transmembrane region" description="Helical" evidence="8">
    <location>
        <begin position="175"/>
        <end position="199"/>
    </location>
</feature>
<dbReference type="GO" id="GO:0016763">
    <property type="term" value="F:pentosyltransferase activity"/>
    <property type="evidence" value="ECO:0007669"/>
    <property type="project" value="TreeGrafter"/>
</dbReference>
<feature type="transmembrane region" description="Helical" evidence="8">
    <location>
        <begin position="364"/>
        <end position="383"/>
    </location>
</feature>
<evidence type="ECO:0000256" key="1">
    <source>
        <dbReference type="ARBA" id="ARBA00004651"/>
    </source>
</evidence>
<evidence type="ECO:0000256" key="5">
    <source>
        <dbReference type="ARBA" id="ARBA00022692"/>
    </source>
</evidence>
<dbReference type="GO" id="GO:0005886">
    <property type="term" value="C:plasma membrane"/>
    <property type="evidence" value="ECO:0007669"/>
    <property type="project" value="UniProtKB-SubCell"/>
</dbReference>
<feature type="transmembrane region" description="Helical" evidence="8">
    <location>
        <begin position="79"/>
        <end position="96"/>
    </location>
</feature>
<protein>
    <recommendedName>
        <fullName evidence="9">ArnT-like N-terminal domain-containing protein</fullName>
    </recommendedName>
</protein>
<evidence type="ECO:0000256" key="4">
    <source>
        <dbReference type="ARBA" id="ARBA00022679"/>
    </source>
</evidence>
<evidence type="ECO:0000256" key="2">
    <source>
        <dbReference type="ARBA" id="ARBA00022475"/>
    </source>
</evidence>
<evidence type="ECO:0000256" key="6">
    <source>
        <dbReference type="ARBA" id="ARBA00022989"/>
    </source>
</evidence>
<proteinExistence type="predicted"/>
<accession>A0A1F5Z9A2</accession>
<keyword evidence="7 8" id="KW-0472">Membrane</keyword>